<feature type="chain" id="PRO_5011113702" evidence="2">
    <location>
        <begin position="29"/>
        <end position="107"/>
    </location>
</feature>
<sequence>MFDSRNGLWMGAMLAAAELFALSGAALATNQSQQRPEGRNANQAAKKEARAGKRSTAELQTRRATPSAGKRSAMPLNDGNGVLTSRWHVVEPMSAIAEPPPSGSRPG</sequence>
<accession>A0A158KWX7</accession>
<name>A0A158KWX7_9BURK</name>
<proteinExistence type="predicted"/>
<gene>
    <name evidence="3" type="ORF">AWB68_07735</name>
</gene>
<dbReference type="AlphaFoldDB" id="A0A158KWX7"/>
<keyword evidence="4" id="KW-1185">Reference proteome</keyword>
<feature type="signal peptide" evidence="2">
    <location>
        <begin position="1"/>
        <end position="28"/>
    </location>
</feature>
<comment type="caution">
    <text evidence="3">The sequence shown here is derived from an EMBL/GenBank/DDBJ whole genome shotgun (WGS) entry which is preliminary data.</text>
</comment>
<protein>
    <submittedName>
        <fullName evidence="3">Uncharacterized protein</fullName>
    </submittedName>
</protein>
<dbReference type="Proteomes" id="UP000054770">
    <property type="component" value="Unassembled WGS sequence"/>
</dbReference>
<dbReference type="RefSeq" id="WP_235028746.1">
    <property type="nucleotide sequence ID" value="NZ_FCON02000194.1"/>
</dbReference>
<evidence type="ECO:0000313" key="3">
    <source>
        <dbReference type="EMBL" id="SAL85597.1"/>
    </source>
</evidence>
<feature type="region of interest" description="Disordered" evidence="1">
    <location>
        <begin position="29"/>
        <end position="107"/>
    </location>
</feature>
<evidence type="ECO:0000313" key="4">
    <source>
        <dbReference type="Proteomes" id="UP000054770"/>
    </source>
</evidence>
<evidence type="ECO:0000256" key="1">
    <source>
        <dbReference type="SAM" id="MobiDB-lite"/>
    </source>
</evidence>
<reference evidence="3" key="1">
    <citation type="submission" date="2016-01" db="EMBL/GenBank/DDBJ databases">
        <authorList>
            <person name="Peeters C."/>
        </authorList>
    </citation>
    <scope>NUCLEOTIDE SEQUENCE [LARGE SCALE GENOMIC DNA]</scope>
    <source>
        <strain evidence="3">LMG 22940</strain>
    </source>
</reference>
<evidence type="ECO:0000256" key="2">
    <source>
        <dbReference type="SAM" id="SignalP"/>
    </source>
</evidence>
<feature type="compositionally biased region" description="Polar residues" evidence="1">
    <location>
        <begin position="29"/>
        <end position="43"/>
    </location>
</feature>
<dbReference type="EMBL" id="FCON02000194">
    <property type="protein sequence ID" value="SAL85597.1"/>
    <property type="molecule type" value="Genomic_DNA"/>
</dbReference>
<feature type="compositionally biased region" description="Pro residues" evidence="1">
    <location>
        <begin position="98"/>
        <end position="107"/>
    </location>
</feature>
<organism evidence="3 4">
    <name type="scientific">Caballeronia choica</name>
    <dbReference type="NCBI Taxonomy" id="326476"/>
    <lineage>
        <taxon>Bacteria</taxon>
        <taxon>Pseudomonadati</taxon>
        <taxon>Pseudomonadota</taxon>
        <taxon>Betaproteobacteria</taxon>
        <taxon>Burkholderiales</taxon>
        <taxon>Burkholderiaceae</taxon>
        <taxon>Caballeronia</taxon>
    </lineage>
</organism>
<keyword evidence="2" id="KW-0732">Signal</keyword>